<protein>
    <recommendedName>
        <fullName evidence="4">ShKT domain-containing protein</fullName>
    </recommendedName>
</protein>
<reference evidence="2" key="1">
    <citation type="submission" date="2023-10" db="EMBL/GenBank/DDBJ databases">
        <title>Genome assembly of Pristionchus species.</title>
        <authorList>
            <person name="Yoshida K."/>
            <person name="Sommer R.J."/>
        </authorList>
    </citation>
    <scope>NUCLEOTIDE SEQUENCE</scope>
    <source>
        <strain evidence="2">RS0144</strain>
    </source>
</reference>
<comment type="caution">
    <text evidence="2">The sequence shown here is derived from an EMBL/GenBank/DDBJ whole genome shotgun (WGS) entry which is preliminary data.</text>
</comment>
<gene>
    <name evidence="2" type="ORF">PENTCL1PPCAC_6967</name>
</gene>
<evidence type="ECO:0000256" key="1">
    <source>
        <dbReference type="SAM" id="SignalP"/>
    </source>
</evidence>
<accession>A0AAV5SN44</accession>
<evidence type="ECO:0008006" key="4">
    <source>
        <dbReference type="Google" id="ProtNLM"/>
    </source>
</evidence>
<feature type="non-terminal residue" evidence="2">
    <location>
        <position position="1"/>
    </location>
</feature>
<sequence>FYQSQRDHYFILPNCFFFNMLLLPLLISSFSVFTANAQVFTADKCLGKSNLCKDQAPSPICADLFPLTGDTPIDKCFDATLAASADLCHKTCRICCYEPCVDVNPRCSVWTDGFCTNNFYSDEQRWEDCRKK</sequence>
<feature type="signal peptide" evidence="1">
    <location>
        <begin position="1"/>
        <end position="37"/>
    </location>
</feature>
<evidence type="ECO:0000313" key="2">
    <source>
        <dbReference type="EMBL" id="GMS84792.1"/>
    </source>
</evidence>
<feature type="chain" id="PRO_5044000223" description="ShKT domain-containing protein" evidence="1">
    <location>
        <begin position="38"/>
        <end position="132"/>
    </location>
</feature>
<proteinExistence type="predicted"/>
<dbReference type="AlphaFoldDB" id="A0AAV5SN44"/>
<keyword evidence="3" id="KW-1185">Reference proteome</keyword>
<organism evidence="2 3">
    <name type="scientific">Pristionchus entomophagus</name>
    <dbReference type="NCBI Taxonomy" id="358040"/>
    <lineage>
        <taxon>Eukaryota</taxon>
        <taxon>Metazoa</taxon>
        <taxon>Ecdysozoa</taxon>
        <taxon>Nematoda</taxon>
        <taxon>Chromadorea</taxon>
        <taxon>Rhabditida</taxon>
        <taxon>Rhabditina</taxon>
        <taxon>Diplogasteromorpha</taxon>
        <taxon>Diplogasteroidea</taxon>
        <taxon>Neodiplogasteridae</taxon>
        <taxon>Pristionchus</taxon>
    </lineage>
</organism>
<dbReference type="Proteomes" id="UP001432027">
    <property type="component" value="Unassembled WGS sequence"/>
</dbReference>
<keyword evidence="1" id="KW-0732">Signal</keyword>
<evidence type="ECO:0000313" key="3">
    <source>
        <dbReference type="Proteomes" id="UP001432027"/>
    </source>
</evidence>
<dbReference type="EMBL" id="BTSX01000002">
    <property type="protein sequence ID" value="GMS84792.1"/>
    <property type="molecule type" value="Genomic_DNA"/>
</dbReference>
<name>A0AAV5SN44_9BILA</name>
<feature type="non-terminal residue" evidence="2">
    <location>
        <position position="132"/>
    </location>
</feature>